<keyword evidence="2" id="KW-1133">Transmembrane helix</keyword>
<sequence>MTTLPTEVYLLLVFIIIAAVSLFLCLLNALLLYSLWNRLQDLKRSYPDHRTIRDSGPASEVIPPDTHAVHDQDTSGDRDDFSTEIHRLARAYNLDSLVIATMDGLVVASSGSQDPEYDAAHYSSTSPDRIPGSEPGVWIFPAGYGDISLIGIARSGASLSPAVIGDLEYDIRSLLSQGI</sequence>
<accession>A0A0W8F4R9</accession>
<gene>
    <name evidence="3" type="ORF">ASZ90_014531</name>
</gene>
<comment type="caution">
    <text evidence="3">The sequence shown here is derived from an EMBL/GenBank/DDBJ whole genome shotgun (WGS) entry which is preliminary data.</text>
</comment>
<feature type="region of interest" description="Disordered" evidence="1">
    <location>
        <begin position="53"/>
        <end position="79"/>
    </location>
</feature>
<reference evidence="3" key="1">
    <citation type="journal article" date="2015" name="Proc. Natl. Acad. Sci. U.S.A.">
        <title>Networks of energetic and metabolic interactions define dynamics in microbial communities.</title>
        <authorList>
            <person name="Embree M."/>
            <person name="Liu J.K."/>
            <person name="Al-Bassam M.M."/>
            <person name="Zengler K."/>
        </authorList>
    </citation>
    <scope>NUCLEOTIDE SEQUENCE</scope>
</reference>
<dbReference type="EMBL" id="LNQE01001529">
    <property type="protein sequence ID" value="KUG15809.1"/>
    <property type="molecule type" value="Genomic_DNA"/>
</dbReference>
<evidence type="ECO:0000313" key="3">
    <source>
        <dbReference type="EMBL" id="KUG15809.1"/>
    </source>
</evidence>
<keyword evidence="2" id="KW-0472">Membrane</keyword>
<feature type="compositionally biased region" description="Basic and acidic residues" evidence="1">
    <location>
        <begin position="67"/>
        <end position="79"/>
    </location>
</feature>
<evidence type="ECO:0000256" key="1">
    <source>
        <dbReference type="SAM" id="MobiDB-lite"/>
    </source>
</evidence>
<dbReference type="AlphaFoldDB" id="A0A0W8F4R9"/>
<protein>
    <submittedName>
        <fullName evidence="3">Uncharacterized protein</fullName>
    </submittedName>
</protein>
<keyword evidence="2" id="KW-0812">Transmembrane</keyword>
<organism evidence="3">
    <name type="scientific">hydrocarbon metagenome</name>
    <dbReference type="NCBI Taxonomy" id="938273"/>
    <lineage>
        <taxon>unclassified sequences</taxon>
        <taxon>metagenomes</taxon>
        <taxon>ecological metagenomes</taxon>
    </lineage>
</organism>
<proteinExistence type="predicted"/>
<name>A0A0W8F4R9_9ZZZZ</name>
<evidence type="ECO:0000256" key="2">
    <source>
        <dbReference type="SAM" id="Phobius"/>
    </source>
</evidence>
<feature type="transmembrane region" description="Helical" evidence="2">
    <location>
        <begin position="12"/>
        <end position="36"/>
    </location>
</feature>